<accession>A0A0G2GWK1</accession>
<dbReference type="EMBL" id="MSZU01000074">
    <property type="protein sequence ID" value="OMP88581.1"/>
    <property type="molecule type" value="Genomic_DNA"/>
</dbReference>
<evidence type="ECO:0000256" key="2">
    <source>
        <dbReference type="ARBA" id="ARBA00023445"/>
    </source>
</evidence>
<dbReference type="InterPro" id="IPR036291">
    <property type="entry name" value="NAD(P)-bd_dom_sf"/>
</dbReference>
<keyword evidence="1" id="KW-0560">Oxidoreductase</keyword>
<dbReference type="InterPro" id="IPR001509">
    <property type="entry name" value="Epimerase_deHydtase"/>
</dbReference>
<dbReference type="Proteomes" id="UP001430584">
    <property type="component" value="Unassembled WGS sequence"/>
</dbReference>
<reference evidence="4 9" key="4">
    <citation type="submission" date="2024-02" db="EMBL/GenBank/DDBJ databases">
        <title>De novo assembly and annotation of 12 fungi associated with fruit tree decline syndrome in Ontario, Canada.</title>
        <authorList>
            <person name="Sulman M."/>
            <person name="Ellouze W."/>
            <person name="Ilyukhin E."/>
        </authorList>
    </citation>
    <scope>NUCLEOTIDE SEQUENCE [LARGE SCALE GENOMIC DNA]</scope>
    <source>
        <strain evidence="4 9">FDS-637</strain>
    </source>
</reference>
<evidence type="ECO:0000313" key="6">
    <source>
        <dbReference type="EMBL" id="OMP88581.1"/>
    </source>
</evidence>
<dbReference type="AlphaFoldDB" id="A0A0G2GWK1"/>
<dbReference type="OrthoDB" id="2735536at2759"/>
<evidence type="ECO:0000313" key="5">
    <source>
        <dbReference type="EMBL" id="KKY21070.1"/>
    </source>
</evidence>
<reference evidence="5 7" key="2">
    <citation type="submission" date="2015-05" db="EMBL/GenBank/DDBJ databases">
        <title>Distinctive expansion of gene families associated with plant cell wall degradation and secondary metabolism in the genomes of grapevine trunk pathogens.</title>
        <authorList>
            <person name="Lawrence D.P."/>
            <person name="Travadon R."/>
            <person name="Rolshausen P.E."/>
            <person name="Baumgartner K."/>
        </authorList>
    </citation>
    <scope>NUCLEOTIDE SEQUENCE [LARGE SCALE GENOMIC DNA]</scope>
    <source>
        <strain evidence="5">DS831</strain>
    </source>
</reference>
<reference evidence="6 8" key="3">
    <citation type="submission" date="2017-01" db="EMBL/GenBank/DDBJ databases">
        <title>Draft genome sequence of Diplodia seriata F98.1, a fungal species involved in grapevine trunk diseases.</title>
        <authorList>
            <person name="Robert-Siegwald G."/>
            <person name="Vallet J."/>
            <person name="Abou-Mansour E."/>
            <person name="Xu J."/>
            <person name="Rey P."/>
            <person name="Bertsch C."/>
            <person name="Rego C."/>
            <person name="Larignon P."/>
            <person name="Fontaine F."/>
            <person name="Lebrun M.-H."/>
        </authorList>
    </citation>
    <scope>NUCLEOTIDE SEQUENCE [LARGE SCALE GENOMIC DNA]</scope>
    <source>
        <strain evidence="6 8">F98.1</strain>
    </source>
</reference>
<protein>
    <submittedName>
        <fullName evidence="6">Putative NADPH-dependent methylglyoxal reductase GRP2</fullName>
    </submittedName>
    <submittedName>
        <fullName evidence="5">Putative nad dependent epimerase</fullName>
    </submittedName>
</protein>
<evidence type="ECO:0000256" key="1">
    <source>
        <dbReference type="ARBA" id="ARBA00023002"/>
    </source>
</evidence>
<dbReference type="Proteomes" id="UP000190776">
    <property type="component" value="Unassembled WGS sequence"/>
</dbReference>
<sequence length="361" mass="39026">MDTVKQTASAVANAVTPGSNQTILVTGGSGFVAAHVLNSFLERGYKVRTTVRSEATADKVRKTHKKYTESGQLTFAIVKDVAESGAFDEAVKGVDGVVHTASPFQLSVENNVRDLLDPAVKGTTEILDAIHKYNPGVKRVVVTASFASIIDLSKGLRPGHVYTEADWNPVTWDDAANTPIGAIAYCASKAFAEKAAFKYVEEKKPNFTVATVCPPMIYGPNAHYVDDFGKLNTSSAEIYGFIKGDKTEPGDAAFPAFADVRDVAEAHLKAYEKEEAAGQRYFITSGTYSNQQVCDVIRKHFPELRNRVPEGTPGAPLGDMYGVDSSKAARELGIKFHTLEETIVDNVKNLLELEKSLAKTA</sequence>
<feature type="domain" description="NAD-dependent epimerase/dehydratase" evidence="3">
    <location>
        <begin position="23"/>
        <end position="281"/>
    </location>
</feature>
<evidence type="ECO:0000313" key="7">
    <source>
        <dbReference type="Proteomes" id="UP000034182"/>
    </source>
</evidence>
<dbReference type="InterPro" id="IPR050425">
    <property type="entry name" value="NAD(P)_dehydrat-like"/>
</dbReference>
<dbReference type="STRING" id="420778.A0A0G2GWK1"/>
<evidence type="ECO:0000313" key="9">
    <source>
        <dbReference type="Proteomes" id="UP001430584"/>
    </source>
</evidence>
<gene>
    <name evidence="6" type="ORF">BK809_0005300</name>
    <name evidence="4" type="ORF">SLS55_002854</name>
    <name evidence="5" type="ORF">UCDDS831_g04444</name>
</gene>
<dbReference type="Proteomes" id="UP000034182">
    <property type="component" value="Unassembled WGS sequence"/>
</dbReference>
<organism evidence="5 7">
    <name type="scientific">Diplodia seriata</name>
    <dbReference type="NCBI Taxonomy" id="420778"/>
    <lineage>
        <taxon>Eukaryota</taxon>
        <taxon>Fungi</taxon>
        <taxon>Dikarya</taxon>
        <taxon>Ascomycota</taxon>
        <taxon>Pezizomycotina</taxon>
        <taxon>Dothideomycetes</taxon>
        <taxon>Dothideomycetes incertae sedis</taxon>
        <taxon>Botryosphaeriales</taxon>
        <taxon>Botryosphaeriaceae</taxon>
        <taxon>Diplodia</taxon>
    </lineage>
</organism>
<comment type="caution">
    <text evidence="5">The sequence shown here is derived from an EMBL/GenBank/DDBJ whole genome shotgun (WGS) entry which is preliminary data.</text>
</comment>
<evidence type="ECO:0000313" key="8">
    <source>
        <dbReference type="Proteomes" id="UP000190776"/>
    </source>
</evidence>
<dbReference type="CDD" id="cd05227">
    <property type="entry name" value="AR_SDR_e"/>
    <property type="match status" value="1"/>
</dbReference>
<dbReference type="EMBL" id="JAJVCZ030000003">
    <property type="protein sequence ID" value="KAL0261424.1"/>
    <property type="molecule type" value="Genomic_DNA"/>
</dbReference>
<reference evidence="5 7" key="1">
    <citation type="submission" date="2015-03" db="EMBL/GenBank/DDBJ databases">
        <authorList>
            <person name="Morales-Cruz A."/>
            <person name="Amrine K.C."/>
            <person name="Cantu D."/>
        </authorList>
    </citation>
    <scope>NUCLEOTIDE SEQUENCE [LARGE SCALE GENOMIC DNA]</scope>
    <source>
        <strain evidence="5">DS831</strain>
    </source>
</reference>
<dbReference type="GO" id="GO:0016616">
    <property type="term" value="F:oxidoreductase activity, acting on the CH-OH group of donors, NAD or NADP as acceptor"/>
    <property type="evidence" value="ECO:0007669"/>
    <property type="project" value="TreeGrafter"/>
</dbReference>
<dbReference type="Pfam" id="PF01370">
    <property type="entry name" value="Epimerase"/>
    <property type="match status" value="1"/>
</dbReference>
<dbReference type="EMBL" id="LAQI01000088">
    <property type="protein sequence ID" value="KKY21070.1"/>
    <property type="molecule type" value="Genomic_DNA"/>
</dbReference>
<dbReference type="SUPFAM" id="SSF51735">
    <property type="entry name" value="NAD(P)-binding Rossmann-fold domains"/>
    <property type="match status" value="1"/>
</dbReference>
<evidence type="ECO:0000313" key="4">
    <source>
        <dbReference type="EMBL" id="KAL0261424.1"/>
    </source>
</evidence>
<name>A0A0G2GWK1_9PEZI</name>
<dbReference type="PANTHER" id="PTHR10366:SF564">
    <property type="entry name" value="STEROL-4-ALPHA-CARBOXYLATE 3-DEHYDROGENASE, DECARBOXYLATING"/>
    <property type="match status" value="1"/>
</dbReference>
<keyword evidence="9" id="KW-1185">Reference proteome</keyword>
<dbReference type="FunFam" id="3.40.50.720:FF:000191">
    <property type="entry name" value="Methylglyoxal reductase (NADPH-dependent)"/>
    <property type="match status" value="1"/>
</dbReference>
<evidence type="ECO:0000259" key="3">
    <source>
        <dbReference type="Pfam" id="PF01370"/>
    </source>
</evidence>
<comment type="similarity">
    <text evidence="2">Belongs to the NAD(P)-dependent epimerase/dehydratase family. Dihydroflavonol-4-reductase subfamily.</text>
</comment>
<dbReference type="Gene3D" id="3.40.50.720">
    <property type="entry name" value="NAD(P)-binding Rossmann-like Domain"/>
    <property type="match status" value="1"/>
</dbReference>
<proteinExistence type="inferred from homology"/>
<dbReference type="PANTHER" id="PTHR10366">
    <property type="entry name" value="NAD DEPENDENT EPIMERASE/DEHYDRATASE"/>
    <property type="match status" value="1"/>
</dbReference>